<reference evidence="1 2" key="1">
    <citation type="submission" date="2024-06" db="EMBL/GenBank/DDBJ databases">
        <title>Sorghum-associated microbial communities from plants grown in Nebraska, USA.</title>
        <authorList>
            <person name="Schachtman D."/>
        </authorList>
    </citation>
    <scope>NUCLEOTIDE SEQUENCE [LARGE SCALE GENOMIC DNA]</scope>
    <source>
        <strain evidence="1 2">2709</strain>
    </source>
</reference>
<sequence>MPELKDRSLKTSPEHRVLNAVAQTGSRLVGDRFLASYLTDCLHMVGGLGPLNKVLLVDAGQKRGADPKTITGLVAQAEDNLRWVSEMQAEDYHRINVLAFLSLWAAHESGTENIIAAALATIKSAATSAASKFDPKRYDMDEWPWPDEKCLEIAQKLDPKAKKATPDGGWDVAARLTTIFDWIGANLDIPTDTSSTLNEASMVRNVLLHRYGRLGPRDIERAPHLALNENNAVQITRKRLAEYSQAVNATHIAILQGVHAAGWK</sequence>
<dbReference type="RefSeq" id="WP_354442166.1">
    <property type="nucleotide sequence ID" value="NZ_JBEPSH010000002.1"/>
</dbReference>
<name>A0ABV2Q6B4_9BURK</name>
<gene>
    <name evidence="1" type="ORF">ABIE13_001310</name>
</gene>
<comment type="caution">
    <text evidence="1">The sequence shown here is derived from an EMBL/GenBank/DDBJ whole genome shotgun (WGS) entry which is preliminary data.</text>
</comment>
<dbReference type="EMBL" id="JBEPSH010000002">
    <property type="protein sequence ID" value="MET4576210.1"/>
    <property type="molecule type" value="Genomic_DNA"/>
</dbReference>
<keyword evidence="2" id="KW-1185">Reference proteome</keyword>
<evidence type="ECO:0000313" key="1">
    <source>
        <dbReference type="EMBL" id="MET4576210.1"/>
    </source>
</evidence>
<proteinExistence type="predicted"/>
<protein>
    <submittedName>
        <fullName evidence="1">Uncharacterized protein</fullName>
    </submittedName>
</protein>
<dbReference type="Proteomes" id="UP001549320">
    <property type="component" value="Unassembled WGS sequence"/>
</dbReference>
<evidence type="ECO:0000313" key="2">
    <source>
        <dbReference type="Proteomes" id="UP001549320"/>
    </source>
</evidence>
<organism evidence="1 2">
    <name type="scientific">Ottowia thiooxydans</name>
    <dbReference type="NCBI Taxonomy" id="219182"/>
    <lineage>
        <taxon>Bacteria</taxon>
        <taxon>Pseudomonadati</taxon>
        <taxon>Pseudomonadota</taxon>
        <taxon>Betaproteobacteria</taxon>
        <taxon>Burkholderiales</taxon>
        <taxon>Comamonadaceae</taxon>
        <taxon>Ottowia</taxon>
    </lineage>
</organism>
<accession>A0ABV2Q6B4</accession>